<dbReference type="SUPFAM" id="SSF142754">
    <property type="entry name" value="NadA-like"/>
    <property type="match status" value="1"/>
</dbReference>
<evidence type="ECO:0000313" key="11">
    <source>
        <dbReference type="EMBL" id="GIM29437.1"/>
    </source>
</evidence>
<feature type="binding site" evidence="10">
    <location>
        <position position="21"/>
    </location>
    <ligand>
        <name>iminosuccinate</name>
        <dbReference type="ChEBI" id="CHEBI:77875"/>
    </ligand>
</feature>
<dbReference type="FunFam" id="3.40.50.10800:FF:000003">
    <property type="entry name" value="Quinolinate synthase A"/>
    <property type="match status" value="1"/>
</dbReference>
<dbReference type="HAMAP" id="MF_00568">
    <property type="entry name" value="NadA_type2"/>
    <property type="match status" value="1"/>
</dbReference>
<evidence type="ECO:0000256" key="9">
    <source>
        <dbReference type="ARBA" id="ARBA00023014"/>
    </source>
</evidence>
<keyword evidence="8 10" id="KW-0408">Iron</keyword>
<comment type="cofactor">
    <cofactor evidence="10">
        <name>[4Fe-4S] cluster</name>
        <dbReference type="ChEBI" id="CHEBI:49883"/>
    </cofactor>
    <text evidence="10">Binds 1 [4Fe-4S] cluster per subunit.</text>
</comment>
<accession>A0A919S083</accession>
<keyword evidence="5 10" id="KW-0662">Pyridine nucleotide biosynthesis</keyword>
<evidence type="ECO:0000256" key="1">
    <source>
        <dbReference type="ARBA" id="ARBA00005065"/>
    </source>
</evidence>
<evidence type="ECO:0000256" key="7">
    <source>
        <dbReference type="ARBA" id="ARBA00022723"/>
    </source>
</evidence>
<dbReference type="NCBIfam" id="TIGR00550">
    <property type="entry name" value="nadA"/>
    <property type="match status" value="1"/>
</dbReference>
<dbReference type="Pfam" id="PF02445">
    <property type="entry name" value="NadA"/>
    <property type="match status" value="1"/>
</dbReference>
<feature type="binding site" evidence="10">
    <location>
        <position position="83"/>
    </location>
    <ligand>
        <name>[4Fe-4S] cluster</name>
        <dbReference type="ChEBI" id="CHEBI:49883"/>
    </ligand>
</feature>
<evidence type="ECO:0000256" key="3">
    <source>
        <dbReference type="ARBA" id="ARBA00022485"/>
    </source>
</evidence>
<dbReference type="GO" id="GO:0046872">
    <property type="term" value="F:metal ion binding"/>
    <property type="evidence" value="ECO:0007669"/>
    <property type="project" value="UniProtKB-KW"/>
</dbReference>
<dbReference type="Gene3D" id="3.40.50.10800">
    <property type="entry name" value="NadA-like"/>
    <property type="match status" value="3"/>
</dbReference>
<evidence type="ECO:0000313" key="12">
    <source>
        <dbReference type="Proteomes" id="UP000679179"/>
    </source>
</evidence>
<comment type="subcellular location">
    <subcellularLocation>
        <location evidence="10">Cytoplasm</location>
    </subcellularLocation>
</comment>
<feature type="binding site" evidence="10">
    <location>
        <position position="38"/>
    </location>
    <ligand>
        <name>iminosuccinate</name>
        <dbReference type="ChEBI" id="CHEBI:77875"/>
    </ligand>
</feature>
<dbReference type="AlphaFoldDB" id="A0A919S083"/>
<name>A0A919S083_9CLOT</name>
<comment type="catalytic activity">
    <reaction evidence="10">
        <text>iminosuccinate + dihydroxyacetone phosphate = quinolinate + phosphate + 2 H2O + H(+)</text>
        <dbReference type="Rhea" id="RHEA:25888"/>
        <dbReference type="ChEBI" id="CHEBI:15377"/>
        <dbReference type="ChEBI" id="CHEBI:15378"/>
        <dbReference type="ChEBI" id="CHEBI:29959"/>
        <dbReference type="ChEBI" id="CHEBI:43474"/>
        <dbReference type="ChEBI" id="CHEBI:57642"/>
        <dbReference type="ChEBI" id="CHEBI:77875"/>
        <dbReference type="EC" id="2.5.1.72"/>
    </reaction>
</comment>
<dbReference type="InterPro" id="IPR036094">
    <property type="entry name" value="NadA_sf"/>
</dbReference>
<feature type="binding site" evidence="10">
    <location>
        <position position="169"/>
    </location>
    <ligand>
        <name>[4Fe-4S] cluster</name>
        <dbReference type="ChEBI" id="CHEBI:49883"/>
    </ligand>
</feature>
<dbReference type="GO" id="GO:0005829">
    <property type="term" value="C:cytosol"/>
    <property type="evidence" value="ECO:0007669"/>
    <property type="project" value="TreeGrafter"/>
</dbReference>
<keyword evidence="3 10" id="KW-0004">4Fe-4S</keyword>
<comment type="caution">
    <text evidence="11">The sequence shown here is derived from an EMBL/GenBank/DDBJ whole genome shotgun (WGS) entry which is preliminary data.</text>
</comment>
<comment type="pathway">
    <text evidence="1 10">Cofactor biosynthesis; NAD(+) biosynthesis; quinolinate from iminoaspartate: step 1/1.</text>
</comment>
<sequence length="301" mass="34190">MDLVKEIQKLKKEKNAIILAHYYQRPEIQEIADFVGDSYYLSKIGKDCDEQTIVFCGVKFMAESAKILSPQKTVLLPAYDAGCPMADMAVSEDVLKLKKEHPNAKIVCYINSTTEVKAVSDVCCTSSNAVKIIQNIDADEIIFLPDKNLGSYIQEQVPEKKMILWSGYCITHRRISLEEIKKAKDSIEDLIILAHPECEKEVRDIADFVGSTLEIINYATSSEKTNFLIGTEEGILHELKKRNPNKKFYTPRGGIMCVNMKKTVLIDVYNALLKNQHEIHVNEDIRVKAYESLMKMHILGR</sequence>
<comment type="function">
    <text evidence="10">Catalyzes the condensation of iminoaspartate with dihydroxyacetone phosphate to form quinolinate.</text>
</comment>
<dbReference type="EMBL" id="BOPZ01000017">
    <property type="protein sequence ID" value="GIM29437.1"/>
    <property type="molecule type" value="Genomic_DNA"/>
</dbReference>
<proteinExistence type="inferred from homology"/>
<dbReference type="InterPro" id="IPR003473">
    <property type="entry name" value="NadA"/>
</dbReference>
<dbReference type="Proteomes" id="UP000679179">
    <property type="component" value="Unassembled WGS sequence"/>
</dbReference>
<reference evidence="11" key="1">
    <citation type="submission" date="2021-03" db="EMBL/GenBank/DDBJ databases">
        <title>Taxonomic study of Clostridium polyendosporum from meadow-gley soil under rice.</title>
        <authorList>
            <person name="Kobayashi H."/>
            <person name="Tanizawa Y."/>
            <person name="Yagura M."/>
        </authorList>
    </citation>
    <scope>NUCLEOTIDE SEQUENCE</scope>
    <source>
        <strain evidence="11">JCM 30710</strain>
    </source>
</reference>
<dbReference type="PANTHER" id="PTHR30573:SF0">
    <property type="entry name" value="QUINOLINATE SYNTHASE, CHLOROPLASTIC"/>
    <property type="match status" value="1"/>
</dbReference>
<gene>
    <name evidence="11" type="primary">nadA_2</name>
    <name evidence="10" type="synonym">nadA</name>
    <name evidence="11" type="ORF">CPJCM30710_21030</name>
</gene>
<evidence type="ECO:0000256" key="8">
    <source>
        <dbReference type="ARBA" id="ARBA00023004"/>
    </source>
</evidence>
<evidence type="ECO:0000256" key="5">
    <source>
        <dbReference type="ARBA" id="ARBA00022642"/>
    </source>
</evidence>
<dbReference type="InterPro" id="IPR023066">
    <property type="entry name" value="Quinolinate_synth_type2"/>
</dbReference>
<dbReference type="GO" id="GO:0008987">
    <property type="term" value="F:quinolinate synthetase A activity"/>
    <property type="evidence" value="ECO:0007669"/>
    <property type="project" value="UniProtKB-UniRule"/>
</dbReference>
<dbReference type="NCBIfam" id="NF006878">
    <property type="entry name" value="PRK09375.1-2"/>
    <property type="match status" value="1"/>
</dbReference>
<evidence type="ECO:0000256" key="2">
    <source>
        <dbReference type="ARBA" id="ARBA00012669"/>
    </source>
</evidence>
<organism evidence="11 12">
    <name type="scientific">Clostridium polyendosporum</name>
    <dbReference type="NCBI Taxonomy" id="69208"/>
    <lineage>
        <taxon>Bacteria</taxon>
        <taxon>Bacillati</taxon>
        <taxon>Bacillota</taxon>
        <taxon>Clostridia</taxon>
        <taxon>Eubacteriales</taxon>
        <taxon>Clostridiaceae</taxon>
        <taxon>Clostridium</taxon>
    </lineage>
</organism>
<dbReference type="GO" id="GO:0051539">
    <property type="term" value="F:4 iron, 4 sulfur cluster binding"/>
    <property type="evidence" value="ECO:0007669"/>
    <property type="project" value="UniProtKB-KW"/>
</dbReference>
<keyword evidence="4 10" id="KW-0963">Cytoplasm</keyword>
<feature type="binding site" evidence="10">
    <location>
        <position position="126"/>
    </location>
    <ligand>
        <name>iminosuccinate</name>
        <dbReference type="ChEBI" id="CHEBI:77875"/>
    </ligand>
</feature>
<evidence type="ECO:0000256" key="4">
    <source>
        <dbReference type="ARBA" id="ARBA00022490"/>
    </source>
</evidence>
<keyword evidence="12" id="KW-1185">Reference proteome</keyword>
<dbReference type="RefSeq" id="WP_212904137.1">
    <property type="nucleotide sequence ID" value="NZ_BOPZ01000017.1"/>
</dbReference>
<feature type="binding site" evidence="10">
    <location>
        <position position="212"/>
    </location>
    <ligand>
        <name>iminosuccinate</name>
        <dbReference type="ChEBI" id="CHEBI:77875"/>
    </ligand>
</feature>
<feature type="binding site" evidence="10">
    <location>
        <begin position="109"/>
        <end position="111"/>
    </location>
    <ligand>
        <name>iminosuccinate</name>
        <dbReference type="ChEBI" id="CHEBI:77875"/>
    </ligand>
</feature>
<evidence type="ECO:0000256" key="6">
    <source>
        <dbReference type="ARBA" id="ARBA00022679"/>
    </source>
</evidence>
<protein>
    <recommendedName>
        <fullName evidence="2 10">Quinolinate synthase</fullName>
        <ecNumber evidence="2 10">2.5.1.72</ecNumber>
    </recommendedName>
</protein>
<feature type="binding site" evidence="10">
    <location>
        <position position="257"/>
    </location>
    <ligand>
        <name>[4Fe-4S] cluster</name>
        <dbReference type="ChEBI" id="CHEBI:49883"/>
    </ligand>
</feature>
<feature type="binding site" evidence="10">
    <location>
        <begin position="195"/>
        <end position="197"/>
    </location>
    <ligand>
        <name>iminosuccinate</name>
        <dbReference type="ChEBI" id="CHEBI:77875"/>
    </ligand>
</feature>
<keyword evidence="9 10" id="KW-0411">Iron-sulfur</keyword>
<dbReference type="GO" id="GO:0034628">
    <property type="term" value="P:'de novo' NAD+ biosynthetic process from L-aspartate"/>
    <property type="evidence" value="ECO:0007669"/>
    <property type="project" value="TreeGrafter"/>
</dbReference>
<comment type="similarity">
    <text evidence="10">Belongs to the quinolinate synthase family. Type 2 subfamily.</text>
</comment>
<keyword evidence="6 10" id="KW-0808">Transferase</keyword>
<keyword evidence="7 10" id="KW-0479">Metal-binding</keyword>
<dbReference type="EC" id="2.5.1.72" evidence="2 10"/>
<evidence type="ECO:0000256" key="10">
    <source>
        <dbReference type="HAMAP-Rule" id="MF_00568"/>
    </source>
</evidence>
<dbReference type="PANTHER" id="PTHR30573">
    <property type="entry name" value="QUINOLINATE SYNTHETASE A"/>
    <property type="match status" value="1"/>
</dbReference>